<evidence type="ECO:0000256" key="1">
    <source>
        <dbReference type="ARBA" id="ARBA00022723"/>
    </source>
</evidence>
<feature type="domain" description="VOC" evidence="2">
    <location>
        <begin position="4"/>
        <end position="117"/>
    </location>
</feature>
<dbReference type="Gene3D" id="3.10.180.10">
    <property type="entry name" value="2,3-Dihydroxybiphenyl 1,2-Dioxygenase, domain 1"/>
    <property type="match status" value="1"/>
</dbReference>
<accession>A0A1J5PJA6</accession>
<dbReference type="AlphaFoldDB" id="A0A1J5PJA6"/>
<dbReference type="InterPro" id="IPR029068">
    <property type="entry name" value="Glyas_Bleomycin-R_OHBP_Dase"/>
</dbReference>
<sequence length="118" mass="13150">MSISFNHVHIKTRDVAATVKYYIDNYGATKKMEMPGRGWQLDLHGTQLNITGIMIDQNHEQTYGIEHMAVTVDDYPATIARLRGNGVAILEELKADAGNRVAFVSATDGSQMEIIERI</sequence>
<comment type="caution">
    <text evidence="3">The sequence shown here is derived from an EMBL/GenBank/DDBJ whole genome shotgun (WGS) entry which is preliminary data.</text>
</comment>
<organism evidence="3">
    <name type="scientific">mine drainage metagenome</name>
    <dbReference type="NCBI Taxonomy" id="410659"/>
    <lineage>
        <taxon>unclassified sequences</taxon>
        <taxon>metagenomes</taxon>
        <taxon>ecological metagenomes</taxon>
    </lineage>
</organism>
<keyword evidence="1" id="KW-0479">Metal-binding</keyword>
<reference evidence="3" key="1">
    <citation type="submission" date="2016-10" db="EMBL/GenBank/DDBJ databases">
        <title>Sequence of Gallionella enrichment culture.</title>
        <authorList>
            <person name="Poehlein A."/>
            <person name="Muehling M."/>
            <person name="Daniel R."/>
        </authorList>
    </citation>
    <scope>NUCLEOTIDE SEQUENCE</scope>
</reference>
<name>A0A1J5PJA6_9ZZZZ</name>
<dbReference type="PANTHER" id="PTHR43048:SF5">
    <property type="entry name" value="BLR5325 PROTEIN"/>
    <property type="match status" value="1"/>
</dbReference>
<dbReference type="InterPro" id="IPR004360">
    <property type="entry name" value="Glyas_Fos-R_dOase_dom"/>
</dbReference>
<dbReference type="PANTHER" id="PTHR43048">
    <property type="entry name" value="METHYLMALONYL-COA EPIMERASE"/>
    <property type="match status" value="1"/>
</dbReference>
<dbReference type="SUPFAM" id="SSF54593">
    <property type="entry name" value="Glyoxalase/Bleomycin resistance protein/Dihydroxybiphenyl dioxygenase"/>
    <property type="match status" value="1"/>
</dbReference>
<evidence type="ECO:0000259" key="2">
    <source>
        <dbReference type="PROSITE" id="PS51819"/>
    </source>
</evidence>
<proteinExistence type="predicted"/>
<protein>
    <submittedName>
        <fullName evidence="3">Glyoxalase-like domain protein</fullName>
    </submittedName>
</protein>
<dbReference type="GO" id="GO:0004493">
    <property type="term" value="F:methylmalonyl-CoA epimerase activity"/>
    <property type="evidence" value="ECO:0007669"/>
    <property type="project" value="TreeGrafter"/>
</dbReference>
<dbReference type="InterPro" id="IPR037523">
    <property type="entry name" value="VOC_core"/>
</dbReference>
<dbReference type="GO" id="GO:0046491">
    <property type="term" value="P:L-methylmalonyl-CoA metabolic process"/>
    <property type="evidence" value="ECO:0007669"/>
    <property type="project" value="TreeGrafter"/>
</dbReference>
<dbReference type="EMBL" id="MLJW01007387">
    <property type="protein sequence ID" value="OIQ65363.1"/>
    <property type="molecule type" value="Genomic_DNA"/>
</dbReference>
<dbReference type="InterPro" id="IPR051785">
    <property type="entry name" value="MMCE/EMCE_epimerase"/>
</dbReference>
<dbReference type="Pfam" id="PF00903">
    <property type="entry name" value="Glyoxalase"/>
    <property type="match status" value="1"/>
</dbReference>
<gene>
    <name evidence="3" type="ORF">GALL_530810</name>
</gene>
<dbReference type="GO" id="GO:0046872">
    <property type="term" value="F:metal ion binding"/>
    <property type="evidence" value="ECO:0007669"/>
    <property type="project" value="UniProtKB-KW"/>
</dbReference>
<dbReference type="PROSITE" id="PS51819">
    <property type="entry name" value="VOC"/>
    <property type="match status" value="1"/>
</dbReference>
<evidence type="ECO:0000313" key="3">
    <source>
        <dbReference type="EMBL" id="OIQ65363.1"/>
    </source>
</evidence>